<keyword evidence="2" id="KW-0238">DNA-binding</keyword>
<proteinExistence type="predicted"/>
<dbReference type="InterPro" id="IPR036390">
    <property type="entry name" value="WH_DNA-bd_sf"/>
</dbReference>
<dbReference type="AlphaFoldDB" id="A0A6L7GTW5"/>
<accession>A0A6L7GTW5</accession>
<sequence>MTDNSLAAIFATRSDGERGIRTPKTAELVARKLRSMIVDGELSAGDHLPNEAELMELFSVSRPTLREAIRVLEAERLVEVRRGSRSGAKVCIPGPEVVARPASLLLELAGATVADVYRALEAVEPAAARLLAEEGDETAFDELERFVDEVVPDEYASGQFGKAAAEFHSLMVRLSGSPTLALISGMVHEIFERNHVAFAQQNVNRDRAQHESNYKLFVRSQRKFIKLLRARDGAGAFAHWQKHMGVAREFVMLGREDLKVQDLLD</sequence>
<dbReference type="Gene3D" id="1.10.10.10">
    <property type="entry name" value="Winged helix-like DNA-binding domain superfamily/Winged helix DNA-binding domain"/>
    <property type="match status" value="1"/>
</dbReference>
<keyword evidence="1" id="KW-0805">Transcription regulation</keyword>
<evidence type="ECO:0000313" key="5">
    <source>
        <dbReference type="EMBL" id="MXP23360.1"/>
    </source>
</evidence>
<evidence type="ECO:0000313" key="6">
    <source>
        <dbReference type="Proteomes" id="UP000475545"/>
    </source>
</evidence>
<dbReference type="PANTHER" id="PTHR43537">
    <property type="entry name" value="TRANSCRIPTIONAL REGULATOR, GNTR FAMILY"/>
    <property type="match status" value="1"/>
</dbReference>
<dbReference type="PRINTS" id="PR00035">
    <property type="entry name" value="HTHGNTR"/>
</dbReference>
<dbReference type="InterPro" id="IPR008920">
    <property type="entry name" value="TF_FadR/GntR_C"/>
</dbReference>
<dbReference type="CDD" id="cd07377">
    <property type="entry name" value="WHTH_GntR"/>
    <property type="match status" value="1"/>
</dbReference>
<evidence type="ECO:0000256" key="3">
    <source>
        <dbReference type="ARBA" id="ARBA00023163"/>
    </source>
</evidence>
<protein>
    <submittedName>
        <fullName evidence="5">GntR family transcriptional regulator</fullName>
    </submittedName>
</protein>
<dbReference type="SUPFAM" id="SSF46785">
    <property type="entry name" value="Winged helix' DNA-binding domain"/>
    <property type="match status" value="1"/>
</dbReference>
<dbReference type="InterPro" id="IPR000524">
    <property type="entry name" value="Tscrpt_reg_HTH_GntR"/>
</dbReference>
<dbReference type="InterPro" id="IPR036388">
    <property type="entry name" value="WH-like_DNA-bd_sf"/>
</dbReference>
<comment type="caution">
    <text evidence="5">The sequence shown here is derived from an EMBL/GenBank/DDBJ whole genome shotgun (WGS) entry which is preliminary data.</text>
</comment>
<dbReference type="PROSITE" id="PS50949">
    <property type="entry name" value="HTH_GNTR"/>
    <property type="match status" value="1"/>
</dbReference>
<dbReference type="SMART" id="SM00895">
    <property type="entry name" value="FCD"/>
    <property type="match status" value="1"/>
</dbReference>
<reference evidence="5 6" key="1">
    <citation type="submission" date="2019-11" db="EMBL/GenBank/DDBJ databases">
        <title>Gordonia sp. nov., a novel actinobacterium isolated from mangrove soil in Hainan.</title>
        <authorList>
            <person name="Huang X."/>
            <person name="Xie Y."/>
            <person name="Chu X."/>
            <person name="Xiao K."/>
        </authorList>
    </citation>
    <scope>NUCLEOTIDE SEQUENCE [LARGE SCALE GENOMIC DNA]</scope>
    <source>
        <strain evidence="5 6">HNM0687</strain>
    </source>
</reference>
<evidence type="ECO:0000256" key="2">
    <source>
        <dbReference type="ARBA" id="ARBA00023125"/>
    </source>
</evidence>
<evidence type="ECO:0000259" key="4">
    <source>
        <dbReference type="PROSITE" id="PS50949"/>
    </source>
</evidence>
<gene>
    <name evidence="5" type="ORF">GIY30_18645</name>
</gene>
<dbReference type="GO" id="GO:0003700">
    <property type="term" value="F:DNA-binding transcription factor activity"/>
    <property type="evidence" value="ECO:0007669"/>
    <property type="project" value="InterPro"/>
</dbReference>
<dbReference type="Pfam" id="PF00392">
    <property type="entry name" value="GntR"/>
    <property type="match status" value="1"/>
</dbReference>
<name>A0A6L7GTW5_9ACTN</name>
<organism evidence="5 6">
    <name type="scientific">Gordonia mangrovi</name>
    <dbReference type="NCBI Taxonomy" id="2665643"/>
    <lineage>
        <taxon>Bacteria</taxon>
        <taxon>Bacillati</taxon>
        <taxon>Actinomycetota</taxon>
        <taxon>Actinomycetes</taxon>
        <taxon>Mycobacteriales</taxon>
        <taxon>Gordoniaceae</taxon>
        <taxon>Gordonia</taxon>
    </lineage>
</organism>
<evidence type="ECO:0000256" key="1">
    <source>
        <dbReference type="ARBA" id="ARBA00023015"/>
    </source>
</evidence>
<keyword evidence="3" id="KW-0804">Transcription</keyword>
<dbReference type="PANTHER" id="PTHR43537:SF5">
    <property type="entry name" value="UXU OPERON TRANSCRIPTIONAL REGULATOR"/>
    <property type="match status" value="1"/>
</dbReference>
<keyword evidence="6" id="KW-1185">Reference proteome</keyword>
<dbReference type="SUPFAM" id="SSF48008">
    <property type="entry name" value="GntR ligand-binding domain-like"/>
    <property type="match status" value="1"/>
</dbReference>
<dbReference type="RefSeq" id="WP_160903532.1">
    <property type="nucleotide sequence ID" value="NZ_CP102850.1"/>
</dbReference>
<feature type="domain" description="HTH gntR-type" evidence="4">
    <location>
        <begin position="23"/>
        <end position="93"/>
    </location>
</feature>
<dbReference type="Gene3D" id="1.20.120.530">
    <property type="entry name" value="GntR ligand-binding domain-like"/>
    <property type="match status" value="1"/>
</dbReference>
<dbReference type="GO" id="GO:0003677">
    <property type="term" value="F:DNA binding"/>
    <property type="evidence" value="ECO:0007669"/>
    <property type="project" value="UniProtKB-KW"/>
</dbReference>
<dbReference type="InterPro" id="IPR011711">
    <property type="entry name" value="GntR_C"/>
</dbReference>
<dbReference type="Proteomes" id="UP000475545">
    <property type="component" value="Unassembled WGS sequence"/>
</dbReference>
<dbReference type="Pfam" id="PF07729">
    <property type="entry name" value="FCD"/>
    <property type="match status" value="1"/>
</dbReference>
<dbReference type="SMART" id="SM00345">
    <property type="entry name" value="HTH_GNTR"/>
    <property type="match status" value="1"/>
</dbReference>
<dbReference type="EMBL" id="WMBR01000005">
    <property type="protein sequence ID" value="MXP23360.1"/>
    <property type="molecule type" value="Genomic_DNA"/>
</dbReference>